<reference evidence="1 2" key="1">
    <citation type="submission" date="2020-06" db="EMBL/GenBank/DDBJ databases">
        <title>Anaerococcus sp. nov., isolated form swine feces.</title>
        <authorList>
            <person name="Yu S."/>
        </authorList>
    </citation>
    <scope>NUCLEOTIDE SEQUENCE [LARGE SCALE GENOMIC DNA]</scope>
    <source>
        <strain evidence="1 2">AGMB00486</strain>
    </source>
</reference>
<comment type="caution">
    <text evidence="1">The sequence shown here is derived from an EMBL/GenBank/DDBJ whole genome shotgun (WGS) entry which is preliminary data.</text>
</comment>
<dbReference type="RefSeq" id="WP_176269797.1">
    <property type="nucleotide sequence ID" value="NZ_JABVBA010000006.1"/>
</dbReference>
<dbReference type="Proteomes" id="UP000540919">
    <property type="component" value="Unassembled WGS sequence"/>
</dbReference>
<dbReference type="Pfam" id="PF09563">
    <property type="entry name" value="RE_LlaJI"/>
    <property type="match status" value="1"/>
</dbReference>
<dbReference type="InterPro" id="IPR018579">
    <property type="entry name" value="Restrct_endonuc_II_LlaJI"/>
</dbReference>
<evidence type="ECO:0000313" key="1">
    <source>
        <dbReference type="EMBL" id="NVF11653.1"/>
    </source>
</evidence>
<sequence length="432" mass="50744">MSGFQDVNPDIPLTKYCRNATNREGDTFVGIKSENIDGEHNLSIHFPIGYKISDNEDVVRDEILELVSVLQEYNDERSRISQIAPEQVLKTVRFPVQAYMTVIMEYLNNGYYQITEEQFTRGTSGQIHWPRTVLLETKNAIPTENGIVYPQYRVKQHNETDKDLITEINKFCVYKSYIRLGWIYKLQSPKKPKPVENTQVYNRYLSDKILRTNVDKDKRLFQAMLDILNFENTIDDPEQFYFGTNNFEYIWERLIQATFGNVEKNYYFPRTKWLLKIGKNNENAALEPDTIMKESGDVFILDAKYYKYGVTRFPSDLPNSSSINKQISYGEYVSFDEKFEEERKAGMEVYNAFLMPYDSCEDVYNFEEKVENYYSIGEAVSDWKDGKEKYQRVQGILIDIKWLIKNSIRPSGKEIFKLSNAIKNSIDENKKK</sequence>
<keyword evidence="1" id="KW-0378">Hydrolase</keyword>
<evidence type="ECO:0000313" key="2">
    <source>
        <dbReference type="Proteomes" id="UP000540919"/>
    </source>
</evidence>
<gene>
    <name evidence="1" type="ORF">HV819_06615</name>
</gene>
<keyword evidence="1" id="KW-0255">Endonuclease</keyword>
<accession>A0ABX2NAH3</accession>
<dbReference type="EMBL" id="JABVBA010000006">
    <property type="protein sequence ID" value="NVF11653.1"/>
    <property type="molecule type" value="Genomic_DNA"/>
</dbReference>
<protein>
    <submittedName>
        <fullName evidence="1">LlaJI family restriction endonuclease</fullName>
    </submittedName>
</protein>
<organism evidence="1 2">
    <name type="scientific">Anaerococcus faecalis</name>
    <dbReference type="NCBI Taxonomy" id="2742993"/>
    <lineage>
        <taxon>Bacteria</taxon>
        <taxon>Bacillati</taxon>
        <taxon>Bacillota</taxon>
        <taxon>Tissierellia</taxon>
        <taxon>Tissierellales</taxon>
        <taxon>Peptoniphilaceae</taxon>
        <taxon>Anaerococcus</taxon>
    </lineage>
</organism>
<dbReference type="GO" id="GO:0004519">
    <property type="term" value="F:endonuclease activity"/>
    <property type="evidence" value="ECO:0007669"/>
    <property type="project" value="UniProtKB-KW"/>
</dbReference>
<name>A0ABX2NAH3_9FIRM</name>
<keyword evidence="1" id="KW-0540">Nuclease</keyword>
<proteinExistence type="predicted"/>
<keyword evidence="2" id="KW-1185">Reference proteome</keyword>